<evidence type="ECO:0000313" key="2">
    <source>
        <dbReference type="EMBL" id="MWV70253.1"/>
    </source>
</evidence>
<dbReference type="EMBL" id="QBIU01000002">
    <property type="protein sequence ID" value="MWV70253.1"/>
    <property type="molecule type" value="Genomic_DNA"/>
</dbReference>
<proteinExistence type="predicted"/>
<dbReference type="EMBL" id="JRMP02000003">
    <property type="protein sequence ID" value="TLD95217.1"/>
    <property type="molecule type" value="Genomic_DNA"/>
</dbReference>
<dbReference type="AlphaFoldDB" id="A0A347VQ74"/>
<keyword evidence="1" id="KW-0812">Transmembrane</keyword>
<feature type="transmembrane region" description="Helical" evidence="1">
    <location>
        <begin position="27"/>
        <end position="48"/>
    </location>
</feature>
<feature type="transmembrane region" description="Helical" evidence="1">
    <location>
        <begin position="199"/>
        <end position="220"/>
    </location>
</feature>
<feature type="transmembrane region" description="Helical" evidence="1">
    <location>
        <begin position="123"/>
        <end position="142"/>
    </location>
</feature>
<evidence type="ECO:0000313" key="5">
    <source>
        <dbReference type="Proteomes" id="UP000477070"/>
    </source>
</evidence>
<feature type="transmembrane region" description="Helical" evidence="1">
    <location>
        <begin position="89"/>
        <end position="111"/>
    </location>
</feature>
<evidence type="ECO:0000313" key="4">
    <source>
        <dbReference type="Proteomes" id="UP000029714"/>
    </source>
</evidence>
<reference evidence="3 4" key="1">
    <citation type="journal article" date="2014" name="Genome Announc.">
        <title>Draft genome sequences of eight enterohepatic helicobacter species isolated from both laboratory and wild rodents.</title>
        <authorList>
            <person name="Sheh A."/>
            <person name="Shen Z."/>
            <person name="Fox J.G."/>
        </authorList>
    </citation>
    <scope>NUCLEOTIDE SEQUENCE [LARGE SCALE GENOMIC DNA]</scope>
    <source>
        <strain evidence="3 4">MIT 97-6194</strain>
    </source>
</reference>
<reference evidence="2 5" key="4">
    <citation type="submission" date="2019-12" db="EMBL/GenBank/DDBJ databases">
        <title>Multi-Generational Helicobacter saguini Isolates.</title>
        <authorList>
            <person name="Mannion A."/>
            <person name="Shen Z."/>
            <person name="Fox J.G."/>
        </authorList>
    </citation>
    <scope>NUCLEOTIDE SEQUENCE [LARGE SCALE GENOMIC DNA]</scope>
    <source>
        <strain evidence="2">16-048</strain>
        <strain evidence="5">16-048 (F4)</strain>
    </source>
</reference>
<feature type="transmembrane region" description="Helical" evidence="1">
    <location>
        <begin position="154"/>
        <end position="178"/>
    </location>
</feature>
<sequence>MQVSLDNKSSAKSQQAWQIKGFLYKSYFIFLALIAFWACSFVLGIINISSISSSSFSFSGHDYDGMGMFFDMLNTFDTKLKKIEATQNLLQFLFVVNMIIFVVSIFVLNAFKKLSDFTRSGLFSCFVRGMVVNFLCVVAFIILCELSESYNVNVRGLCVVAGSGLIVGFCVYLLYVYHRICRVMHEITNVSDFLESFKSMLVSTFMTLPLMLYVGGQMLWLDIDDFAEKISNSWALTPMFFIFAMAFAIGFNAQVFFISGIRKIKILNIKE</sequence>
<dbReference type="RefSeq" id="WP_034571969.1">
    <property type="nucleotide sequence ID" value="NZ_JRMP02000003.1"/>
</dbReference>
<dbReference type="Proteomes" id="UP000477070">
    <property type="component" value="Unassembled WGS sequence"/>
</dbReference>
<name>A0A347VQ74_9HELI</name>
<organism evidence="3 4">
    <name type="scientific">Helicobacter saguini</name>
    <dbReference type="NCBI Taxonomy" id="1548018"/>
    <lineage>
        <taxon>Bacteria</taxon>
        <taxon>Pseudomonadati</taxon>
        <taxon>Campylobacterota</taxon>
        <taxon>Epsilonproteobacteria</taxon>
        <taxon>Campylobacterales</taxon>
        <taxon>Helicobacteraceae</taxon>
        <taxon>Helicobacter</taxon>
    </lineage>
</organism>
<evidence type="ECO:0000256" key="1">
    <source>
        <dbReference type="SAM" id="Phobius"/>
    </source>
</evidence>
<reference evidence="3 4" key="2">
    <citation type="journal article" date="2016" name="Infect. Immun.">
        <title>Helicobacter saguini, a Novel Helicobacter Isolated from Cotton-Top Tamarins with Ulcerative Colitis, Has Proinflammatory Properties and Induces Typhlocolitis and Dysplasia in Gnotobiotic IL-10-/- Mice.</title>
        <authorList>
            <person name="Shen Z."/>
            <person name="Mannion A."/>
            <person name="Whary M.T."/>
            <person name="Muthupalani S."/>
            <person name="Sheh A."/>
            <person name="Feng Y."/>
            <person name="Gong G."/>
            <person name="Vandamme P."/>
            <person name="Holcombe H.R."/>
            <person name="Paster B.J."/>
            <person name="Fox J.G."/>
        </authorList>
    </citation>
    <scope>NUCLEOTIDE SEQUENCE [LARGE SCALE GENOMIC DNA]</scope>
    <source>
        <strain evidence="3 4">MIT 97-6194</strain>
    </source>
</reference>
<feature type="transmembrane region" description="Helical" evidence="1">
    <location>
        <begin position="240"/>
        <end position="261"/>
    </location>
</feature>
<keyword evidence="4" id="KW-1185">Reference proteome</keyword>
<reference evidence="3" key="3">
    <citation type="submission" date="2018-04" db="EMBL/GenBank/DDBJ databases">
        <authorList>
            <person name="Sheh A."/>
            <person name="Shen Z."/>
            <person name="Mannion A.J."/>
            <person name="Fox J.G."/>
        </authorList>
    </citation>
    <scope>NUCLEOTIDE SEQUENCE</scope>
    <source>
        <strain evidence="3">MIT 97-6194</strain>
    </source>
</reference>
<comment type="caution">
    <text evidence="3">The sequence shown here is derived from an EMBL/GenBank/DDBJ whole genome shotgun (WGS) entry which is preliminary data.</text>
</comment>
<protein>
    <submittedName>
        <fullName evidence="3">Uncharacterized protein</fullName>
    </submittedName>
</protein>
<keyword evidence="1" id="KW-0472">Membrane</keyword>
<dbReference type="Proteomes" id="UP000029714">
    <property type="component" value="Unassembled WGS sequence"/>
</dbReference>
<keyword evidence="1" id="KW-1133">Transmembrane helix</keyword>
<accession>A0A347VQ74</accession>
<evidence type="ECO:0000313" key="3">
    <source>
        <dbReference type="EMBL" id="TLD95217.1"/>
    </source>
</evidence>
<dbReference type="STRING" id="1548018.LS64_07575"/>
<gene>
    <name evidence="2" type="ORF">DCO61_09635</name>
    <name evidence="3" type="ORF">LS64_002300</name>
</gene>